<organism evidence="11 13">
    <name type="scientific">Adineta steineri</name>
    <dbReference type="NCBI Taxonomy" id="433720"/>
    <lineage>
        <taxon>Eukaryota</taxon>
        <taxon>Metazoa</taxon>
        <taxon>Spiralia</taxon>
        <taxon>Gnathifera</taxon>
        <taxon>Rotifera</taxon>
        <taxon>Eurotatoria</taxon>
        <taxon>Bdelloidea</taxon>
        <taxon>Adinetida</taxon>
        <taxon>Adinetidae</taxon>
        <taxon>Adineta</taxon>
    </lineage>
</organism>
<dbReference type="GO" id="GO:0004550">
    <property type="term" value="F:nucleoside diphosphate kinase activity"/>
    <property type="evidence" value="ECO:0007669"/>
    <property type="project" value="UniProtKB-EC"/>
</dbReference>
<dbReference type="EC" id="2.7.4.6" evidence="9"/>
<evidence type="ECO:0000256" key="4">
    <source>
        <dbReference type="ARBA" id="ARBA00022741"/>
    </source>
</evidence>
<feature type="binding site" evidence="7">
    <location>
        <position position="116"/>
    </location>
    <ligand>
        <name>ATP</name>
        <dbReference type="ChEBI" id="CHEBI:30616"/>
    </ligand>
</feature>
<name>A0A814G1K4_9BILA</name>
<evidence type="ECO:0000259" key="10">
    <source>
        <dbReference type="SMART" id="SM00562"/>
    </source>
</evidence>
<accession>A0A814G1K4</accession>
<evidence type="ECO:0000313" key="12">
    <source>
        <dbReference type="EMBL" id="CAF3777864.1"/>
    </source>
</evidence>
<keyword evidence="4 9" id="KW-0547">Nucleotide-binding</keyword>
<dbReference type="Gene3D" id="3.30.70.141">
    <property type="entry name" value="Nucleoside diphosphate kinase-like domain"/>
    <property type="match status" value="1"/>
</dbReference>
<dbReference type="InterPro" id="IPR023005">
    <property type="entry name" value="Nucleoside_diP_kinase_AS"/>
</dbReference>
<evidence type="ECO:0000256" key="2">
    <source>
        <dbReference type="ARBA" id="ARBA00008142"/>
    </source>
</evidence>
<keyword evidence="5 9" id="KW-0418">Kinase</keyword>
<feature type="binding site" evidence="7">
    <location>
        <position position="106"/>
    </location>
    <ligand>
        <name>ATP</name>
        <dbReference type="ChEBI" id="CHEBI:30616"/>
    </ligand>
</feature>
<dbReference type="GO" id="GO:0006228">
    <property type="term" value="P:UTP biosynthetic process"/>
    <property type="evidence" value="ECO:0007669"/>
    <property type="project" value="InterPro"/>
</dbReference>
<dbReference type="PROSITE" id="PS51374">
    <property type="entry name" value="NDPK_LIKE"/>
    <property type="match status" value="1"/>
</dbReference>
<dbReference type="CDD" id="cd04413">
    <property type="entry name" value="NDPk_I"/>
    <property type="match status" value="1"/>
</dbReference>
<feature type="active site" description="Pros-phosphohistidine intermediate" evidence="7">
    <location>
        <position position="119"/>
    </location>
</feature>
<evidence type="ECO:0000256" key="8">
    <source>
        <dbReference type="RuleBase" id="RU004011"/>
    </source>
</evidence>
<sequence>MAATRERSLILVKHDGVQRGLVGEVIRRFENRGFKLIGLKYVQATRAELESHYEDHKGKDFFEPLLAYGSSGPAVAMVWEGHGIITAGRAILGATDPIKAQPGTIRGDYATAAGRNLVHGSDSEKAAKREVDLWFKAEELLTWHRAGAQHLHDKYSNE</sequence>
<evidence type="ECO:0000256" key="5">
    <source>
        <dbReference type="ARBA" id="ARBA00022777"/>
    </source>
</evidence>
<comment type="cofactor">
    <cofactor evidence="1">
        <name>Mg(2+)</name>
        <dbReference type="ChEBI" id="CHEBI:18420"/>
    </cofactor>
</comment>
<dbReference type="NCBIfam" id="NF001908">
    <property type="entry name" value="PRK00668.1"/>
    <property type="match status" value="1"/>
</dbReference>
<dbReference type="PRINTS" id="PR01243">
    <property type="entry name" value="NUCDPKINASE"/>
</dbReference>
<dbReference type="EMBL" id="CAJOAZ010001187">
    <property type="protein sequence ID" value="CAF3777864.1"/>
    <property type="molecule type" value="Genomic_DNA"/>
</dbReference>
<gene>
    <name evidence="11" type="ORF">JYZ213_LOCUS15284</name>
    <name evidence="12" type="ORF">OXD698_LOCUS16975</name>
</gene>
<keyword evidence="6 9" id="KW-0067">ATP-binding</keyword>
<dbReference type="PANTHER" id="PTHR11349">
    <property type="entry name" value="NUCLEOSIDE DIPHOSPHATE KINASE"/>
    <property type="match status" value="1"/>
</dbReference>
<comment type="caution">
    <text evidence="11">The sequence shown here is derived from an EMBL/GenBank/DDBJ whole genome shotgun (WGS) entry which is preliminary data.</text>
</comment>
<feature type="binding site" evidence="7">
    <location>
        <position position="13"/>
    </location>
    <ligand>
        <name>ATP</name>
        <dbReference type="ChEBI" id="CHEBI:30616"/>
    </ligand>
</feature>
<dbReference type="InterPro" id="IPR034907">
    <property type="entry name" value="NDK-like_dom"/>
</dbReference>
<dbReference type="FunFam" id="3.30.70.141:FF:000002">
    <property type="entry name" value="Nucleoside diphosphate kinase"/>
    <property type="match status" value="1"/>
</dbReference>
<dbReference type="GO" id="GO:0006241">
    <property type="term" value="P:CTP biosynthetic process"/>
    <property type="evidence" value="ECO:0007669"/>
    <property type="project" value="InterPro"/>
</dbReference>
<evidence type="ECO:0000256" key="9">
    <source>
        <dbReference type="RuleBase" id="RU004013"/>
    </source>
</evidence>
<dbReference type="HAMAP" id="MF_00451">
    <property type="entry name" value="NDP_kinase"/>
    <property type="match status" value="1"/>
</dbReference>
<reference evidence="11" key="1">
    <citation type="submission" date="2021-02" db="EMBL/GenBank/DDBJ databases">
        <authorList>
            <person name="Nowell W R."/>
        </authorList>
    </citation>
    <scope>NUCLEOTIDE SEQUENCE</scope>
</reference>
<evidence type="ECO:0000256" key="1">
    <source>
        <dbReference type="ARBA" id="ARBA00001946"/>
    </source>
</evidence>
<dbReference type="Proteomes" id="UP000663844">
    <property type="component" value="Unassembled WGS sequence"/>
</dbReference>
<dbReference type="EMBL" id="CAJNOG010000131">
    <property type="protein sequence ID" value="CAF0987719.1"/>
    <property type="molecule type" value="Genomic_DNA"/>
</dbReference>
<protein>
    <recommendedName>
        <fullName evidence="9">Nucleoside diphosphate kinase</fullName>
        <ecNumber evidence="9">2.7.4.6</ecNumber>
    </recommendedName>
</protein>
<evidence type="ECO:0000313" key="13">
    <source>
        <dbReference type="Proteomes" id="UP000663845"/>
    </source>
</evidence>
<dbReference type="InterPro" id="IPR001564">
    <property type="entry name" value="Nucleoside_diP_kinase"/>
</dbReference>
<dbReference type="GO" id="GO:0006183">
    <property type="term" value="P:GTP biosynthetic process"/>
    <property type="evidence" value="ECO:0007669"/>
    <property type="project" value="InterPro"/>
</dbReference>
<dbReference type="GO" id="GO:0005524">
    <property type="term" value="F:ATP binding"/>
    <property type="evidence" value="ECO:0007669"/>
    <property type="project" value="UniProtKB-KW"/>
</dbReference>
<evidence type="ECO:0000313" key="11">
    <source>
        <dbReference type="EMBL" id="CAF0987719.1"/>
    </source>
</evidence>
<dbReference type="Proteomes" id="UP000663845">
    <property type="component" value="Unassembled WGS sequence"/>
</dbReference>
<evidence type="ECO:0000256" key="3">
    <source>
        <dbReference type="ARBA" id="ARBA00022679"/>
    </source>
</evidence>
<dbReference type="SMART" id="SM00562">
    <property type="entry name" value="NDK"/>
    <property type="match status" value="1"/>
</dbReference>
<dbReference type="SUPFAM" id="SSF54919">
    <property type="entry name" value="Nucleoside diphosphate kinase, NDK"/>
    <property type="match status" value="1"/>
</dbReference>
<comment type="catalytic activity">
    <reaction evidence="9">
        <text>a 2'-deoxyribonucleoside 5'-diphosphate + ATP = a 2'-deoxyribonucleoside 5'-triphosphate + ADP</text>
        <dbReference type="Rhea" id="RHEA:44640"/>
        <dbReference type="ChEBI" id="CHEBI:30616"/>
        <dbReference type="ChEBI" id="CHEBI:61560"/>
        <dbReference type="ChEBI" id="CHEBI:73316"/>
        <dbReference type="ChEBI" id="CHEBI:456216"/>
        <dbReference type="EC" id="2.7.4.6"/>
    </reaction>
</comment>
<dbReference type="Pfam" id="PF00334">
    <property type="entry name" value="NDK"/>
    <property type="match status" value="1"/>
</dbReference>
<dbReference type="PROSITE" id="PS00469">
    <property type="entry name" value="NDPK"/>
    <property type="match status" value="1"/>
</dbReference>
<feature type="binding site" evidence="7">
    <location>
        <position position="61"/>
    </location>
    <ligand>
        <name>ATP</name>
        <dbReference type="ChEBI" id="CHEBI:30616"/>
    </ligand>
</feature>
<feature type="domain" description="Nucleoside diphosphate kinase-like" evidence="10">
    <location>
        <begin position="5"/>
        <end position="142"/>
    </location>
</feature>
<keyword evidence="3 9" id="KW-0808">Transferase</keyword>
<dbReference type="AlphaFoldDB" id="A0A814G1K4"/>
<evidence type="ECO:0000256" key="7">
    <source>
        <dbReference type="PROSITE-ProRule" id="PRU00706"/>
    </source>
</evidence>
<comment type="similarity">
    <text evidence="2 7 8">Belongs to the NDK family.</text>
</comment>
<evidence type="ECO:0000256" key="6">
    <source>
        <dbReference type="ARBA" id="ARBA00022840"/>
    </source>
</evidence>
<dbReference type="InterPro" id="IPR036850">
    <property type="entry name" value="NDK-like_dom_sf"/>
</dbReference>
<feature type="binding site" evidence="7">
    <location>
        <position position="95"/>
    </location>
    <ligand>
        <name>ATP</name>
        <dbReference type="ChEBI" id="CHEBI:30616"/>
    </ligand>
</feature>
<proteinExistence type="inferred from homology"/>
<feature type="binding site" evidence="7">
    <location>
        <position position="89"/>
    </location>
    <ligand>
        <name>ATP</name>
        <dbReference type="ChEBI" id="CHEBI:30616"/>
    </ligand>
</feature>